<dbReference type="InterPro" id="IPR013727">
    <property type="entry name" value="2CSK_N"/>
</dbReference>
<dbReference type="Pfam" id="PF02518">
    <property type="entry name" value="HATPase_c"/>
    <property type="match status" value="1"/>
</dbReference>
<keyword evidence="8 16" id="KW-0418">Kinase</keyword>
<dbReference type="EC" id="2.7.13.3" evidence="3"/>
<dbReference type="EMBL" id="AP014800">
    <property type="protein sequence ID" value="BAQ67639.1"/>
    <property type="molecule type" value="Genomic_DNA"/>
</dbReference>
<dbReference type="InterPro" id="IPR003661">
    <property type="entry name" value="HisK_dim/P_dom"/>
</dbReference>
<evidence type="ECO:0000256" key="13">
    <source>
        <dbReference type="SAM" id="Phobius"/>
    </source>
</evidence>
<keyword evidence="7" id="KW-0547">Nucleotide-binding</keyword>
<comment type="subcellular location">
    <subcellularLocation>
        <location evidence="2">Membrane</location>
        <topology evidence="2">Multi-pass membrane protein</topology>
    </subcellularLocation>
</comment>
<dbReference type="InterPro" id="IPR003660">
    <property type="entry name" value="HAMP_dom"/>
</dbReference>
<evidence type="ECO:0000256" key="1">
    <source>
        <dbReference type="ARBA" id="ARBA00000085"/>
    </source>
</evidence>
<keyword evidence="9" id="KW-0067">ATP-binding</keyword>
<dbReference type="Gene3D" id="1.10.287.130">
    <property type="match status" value="1"/>
</dbReference>
<dbReference type="SMART" id="SM00388">
    <property type="entry name" value="HisKA"/>
    <property type="match status" value="1"/>
</dbReference>
<dbReference type="GO" id="GO:0005886">
    <property type="term" value="C:plasma membrane"/>
    <property type="evidence" value="ECO:0007669"/>
    <property type="project" value="TreeGrafter"/>
</dbReference>
<evidence type="ECO:0000256" key="5">
    <source>
        <dbReference type="ARBA" id="ARBA00022679"/>
    </source>
</evidence>
<keyword evidence="13" id="KW-0472">Membrane</keyword>
<dbReference type="SUPFAM" id="SSF47384">
    <property type="entry name" value="Homodimeric domain of signal transducing histidine kinase"/>
    <property type="match status" value="1"/>
</dbReference>
<dbReference type="InterPro" id="IPR005467">
    <property type="entry name" value="His_kinase_dom"/>
</dbReference>
<dbReference type="Gene3D" id="3.30.565.10">
    <property type="entry name" value="Histidine kinase-like ATPase, C-terminal domain"/>
    <property type="match status" value="1"/>
</dbReference>
<dbReference type="Pfam" id="PF00512">
    <property type="entry name" value="HisKA"/>
    <property type="match status" value="1"/>
</dbReference>
<dbReference type="PROSITE" id="PS50109">
    <property type="entry name" value="HIS_KIN"/>
    <property type="match status" value="1"/>
</dbReference>
<keyword evidence="5" id="KW-0808">Transferase</keyword>
<evidence type="ECO:0000256" key="9">
    <source>
        <dbReference type="ARBA" id="ARBA00022840"/>
    </source>
</evidence>
<dbReference type="PANTHER" id="PTHR45436">
    <property type="entry name" value="SENSOR HISTIDINE KINASE YKOH"/>
    <property type="match status" value="1"/>
</dbReference>
<organism evidence="16 17">
    <name type="scientific">Rhodovulum sulfidophilum</name>
    <name type="common">Rhodobacter sulfidophilus</name>
    <dbReference type="NCBI Taxonomy" id="35806"/>
    <lineage>
        <taxon>Bacteria</taxon>
        <taxon>Pseudomonadati</taxon>
        <taxon>Pseudomonadota</taxon>
        <taxon>Alphaproteobacteria</taxon>
        <taxon>Rhodobacterales</taxon>
        <taxon>Paracoccaceae</taxon>
        <taxon>Rhodovulum</taxon>
    </lineage>
</organism>
<keyword evidence="6 13" id="KW-0812">Transmembrane</keyword>
<evidence type="ECO:0000256" key="6">
    <source>
        <dbReference type="ARBA" id="ARBA00022692"/>
    </source>
</evidence>
<evidence type="ECO:0000313" key="16">
    <source>
        <dbReference type="EMBL" id="BAQ67639.1"/>
    </source>
</evidence>
<evidence type="ECO:0000256" key="12">
    <source>
        <dbReference type="SAM" id="MobiDB-lite"/>
    </source>
</evidence>
<dbReference type="PROSITE" id="PS50885">
    <property type="entry name" value="HAMP"/>
    <property type="match status" value="1"/>
</dbReference>
<evidence type="ECO:0000256" key="11">
    <source>
        <dbReference type="ARBA" id="ARBA00023012"/>
    </source>
</evidence>
<feature type="transmembrane region" description="Helical" evidence="13">
    <location>
        <begin position="167"/>
        <end position="190"/>
    </location>
</feature>
<feature type="domain" description="Histidine kinase" evidence="14">
    <location>
        <begin position="247"/>
        <end position="454"/>
    </location>
</feature>
<dbReference type="Pfam" id="PF08521">
    <property type="entry name" value="2CSK_N"/>
    <property type="match status" value="1"/>
</dbReference>
<evidence type="ECO:0000256" key="7">
    <source>
        <dbReference type="ARBA" id="ARBA00022741"/>
    </source>
</evidence>
<gene>
    <name evidence="16" type="ORF">NHU_00470</name>
</gene>
<evidence type="ECO:0000256" key="10">
    <source>
        <dbReference type="ARBA" id="ARBA00022989"/>
    </source>
</evidence>
<comment type="catalytic activity">
    <reaction evidence="1">
        <text>ATP + protein L-histidine = ADP + protein N-phospho-L-histidine.</text>
        <dbReference type="EC" id="2.7.13.3"/>
    </reaction>
</comment>
<evidence type="ECO:0000259" key="15">
    <source>
        <dbReference type="PROSITE" id="PS50885"/>
    </source>
</evidence>
<accession>A0A0D6AYX1</accession>
<dbReference type="InterPro" id="IPR036890">
    <property type="entry name" value="HATPase_C_sf"/>
</dbReference>
<dbReference type="PATRIC" id="fig|35806.4.peg.479"/>
<keyword evidence="4" id="KW-0597">Phosphoprotein</keyword>
<evidence type="ECO:0000256" key="4">
    <source>
        <dbReference type="ARBA" id="ARBA00022553"/>
    </source>
</evidence>
<dbReference type="AlphaFoldDB" id="A0A0D6AYX1"/>
<evidence type="ECO:0000313" key="17">
    <source>
        <dbReference type="Proteomes" id="UP000064912"/>
    </source>
</evidence>
<dbReference type="GO" id="GO:0005524">
    <property type="term" value="F:ATP binding"/>
    <property type="evidence" value="ECO:0007669"/>
    <property type="project" value="UniProtKB-KW"/>
</dbReference>
<dbReference type="GO" id="GO:0000155">
    <property type="term" value="F:phosphorelay sensor kinase activity"/>
    <property type="evidence" value="ECO:0007669"/>
    <property type="project" value="InterPro"/>
</dbReference>
<evidence type="ECO:0000256" key="8">
    <source>
        <dbReference type="ARBA" id="ARBA00022777"/>
    </source>
</evidence>
<dbReference type="CDD" id="cd00082">
    <property type="entry name" value="HisKA"/>
    <property type="match status" value="1"/>
</dbReference>
<protein>
    <recommendedName>
        <fullName evidence="3">histidine kinase</fullName>
        <ecNumber evidence="3">2.7.13.3</ecNumber>
    </recommendedName>
</protein>
<dbReference type="InterPro" id="IPR036097">
    <property type="entry name" value="HisK_dim/P_sf"/>
</dbReference>
<dbReference type="InterPro" id="IPR003594">
    <property type="entry name" value="HATPase_dom"/>
</dbReference>
<dbReference type="SMART" id="SM00387">
    <property type="entry name" value="HATPase_c"/>
    <property type="match status" value="1"/>
</dbReference>
<keyword evidence="10 13" id="KW-1133">Transmembrane helix</keyword>
<sequence>MRAPRSLQGRLALAVGLAVTVLWIAAAGATLRELRHEMDEVFDSALRDAAHRLLPLAVRAHEGRHRDDDRHDGRRIRHARDWSERIRQFDGEVEDLSYVVRDRDGTVLLISDDADPEDFPAFRKKGFRRTATHRLYYDRARDEDVTIAVAEPLSHRAEVAREIAANLALPLVVVIPISLLAIVIAVGTSLRPVRTLRQSLAERGARNLSALGEGALPTELRPIVGSINELLTRLRAAFEAERSFAANAAHELRTPVAGAIAQAQRLRAETTDSAAAARASEIEATLKRLNSLSEKLMQLARAEGARLTATEPSDLRPVLEIVAGDLERLGRAGRIALSLPEGPVLSDLDPDAFGILCRNLIENALKHGRGTVDVALDARGVLSVANGGDPVPAADLARLTARFARSNGGAEGAGLGLAIVRTIAERSSGRIELVSPRPGRSDGFEARFTLPGSR</sequence>
<evidence type="ECO:0000256" key="3">
    <source>
        <dbReference type="ARBA" id="ARBA00012438"/>
    </source>
</evidence>
<dbReference type="eggNOG" id="COG0642">
    <property type="taxonomic scope" value="Bacteria"/>
</dbReference>
<dbReference type="KEGG" id="rsu:NHU_00470"/>
<dbReference type="InterPro" id="IPR050428">
    <property type="entry name" value="TCS_sensor_his_kinase"/>
</dbReference>
<feature type="domain" description="HAMP" evidence="15">
    <location>
        <begin position="187"/>
        <end position="239"/>
    </location>
</feature>
<feature type="region of interest" description="Disordered" evidence="12">
    <location>
        <begin position="434"/>
        <end position="454"/>
    </location>
</feature>
<evidence type="ECO:0000259" key="14">
    <source>
        <dbReference type="PROSITE" id="PS50109"/>
    </source>
</evidence>
<dbReference type="PANTHER" id="PTHR45436:SF14">
    <property type="entry name" value="SENSOR PROTEIN QSEC"/>
    <property type="match status" value="1"/>
</dbReference>
<reference evidence="16 17" key="1">
    <citation type="submission" date="2015-02" db="EMBL/GenBank/DDBJ databases">
        <title>Genome sequene of Rhodovulum sulfidophilum DSM 2351.</title>
        <authorList>
            <person name="Nagao N."/>
        </authorList>
    </citation>
    <scope>NUCLEOTIDE SEQUENCE [LARGE SCALE GENOMIC DNA]</scope>
    <source>
        <strain evidence="16 17">DSM 2351</strain>
    </source>
</reference>
<dbReference type="SUPFAM" id="SSF55874">
    <property type="entry name" value="ATPase domain of HSP90 chaperone/DNA topoisomerase II/histidine kinase"/>
    <property type="match status" value="1"/>
</dbReference>
<name>A0A0D6AYX1_RHOSU</name>
<dbReference type="Gene3D" id="1.20.5.1040">
    <property type="entry name" value="Sensor protein qsec"/>
    <property type="match status" value="1"/>
</dbReference>
<evidence type="ECO:0000256" key="2">
    <source>
        <dbReference type="ARBA" id="ARBA00004141"/>
    </source>
</evidence>
<keyword evidence="11" id="KW-0902">Two-component regulatory system</keyword>
<dbReference type="CDD" id="cd00075">
    <property type="entry name" value="HATPase"/>
    <property type="match status" value="1"/>
</dbReference>
<proteinExistence type="predicted"/>
<dbReference type="Proteomes" id="UP000064912">
    <property type="component" value="Chromosome"/>
</dbReference>